<dbReference type="InterPro" id="IPR011042">
    <property type="entry name" value="6-blade_b-propeller_TolB-like"/>
</dbReference>
<dbReference type="PANTHER" id="PTHR19328:SF53">
    <property type="entry name" value="MEMBRANE PROTEIN"/>
    <property type="match status" value="1"/>
</dbReference>
<evidence type="ECO:0000313" key="4">
    <source>
        <dbReference type="Proteomes" id="UP001241603"/>
    </source>
</evidence>
<dbReference type="Proteomes" id="UP001241603">
    <property type="component" value="Unassembled WGS sequence"/>
</dbReference>
<evidence type="ECO:0000256" key="1">
    <source>
        <dbReference type="SAM" id="SignalP"/>
    </source>
</evidence>
<reference evidence="3 4" key="1">
    <citation type="submission" date="2023-07" db="EMBL/GenBank/DDBJ databases">
        <title>Genomic Encyclopedia of Type Strains, Phase IV (KMG-IV): sequencing the most valuable type-strain genomes for metagenomic binning, comparative biology and taxonomic classification.</title>
        <authorList>
            <person name="Goeker M."/>
        </authorList>
    </citation>
    <scope>NUCLEOTIDE SEQUENCE [LARGE SCALE GENOMIC DNA]</scope>
    <source>
        <strain evidence="3 4">B6-8</strain>
    </source>
</reference>
<comment type="caution">
    <text evidence="3">The sequence shown here is derived from an EMBL/GenBank/DDBJ whole genome shotgun (WGS) entry which is preliminary data.</text>
</comment>
<dbReference type="EMBL" id="JAUSVO010000006">
    <property type="protein sequence ID" value="MDQ0439615.1"/>
    <property type="molecule type" value="Genomic_DNA"/>
</dbReference>
<feature type="domain" description="Glucose/Sorbosone dehydrogenase" evidence="2">
    <location>
        <begin position="91"/>
        <end position="437"/>
    </location>
</feature>
<keyword evidence="1" id="KW-0732">Signal</keyword>
<dbReference type="InterPro" id="IPR012938">
    <property type="entry name" value="Glc/Sorbosone_DH"/>
</dbReference>
<evidence type="ECO:0000259" key="2">
    <source>
        <dbReference type="Pfam" id="PF07995"/>
    </source>
</evidence>
<name>A0ABU0HCZ3_9HYPH</name>
<dbReference type="PANTHER" id="PTHR19328">
    <property type="entry name" value="HEDGEHOG-INTERACTING PROTEIN"/>
    <property type="match status" value="1"/>
</dbReference>
<proteinExistence type="predicted"/>
<sequence length="443" mass="46886">MPIRSLWPAALIACATLTAQAAEPLTGSDAFGGWRGDRPGVSRLIRPGDLPPAYATESVAQQANIVKRPAGGKPRVPPGFDVSLVAEGLAGPRTLRTAPNGDLFVAESRGGRISVIPAGESASLSKPVVFASGLNRPYGMAFYPPGPDPQFLYVAETNRVVRFAYRAGDRKASGPGETVLSGFPAGGSHWTRDIAFSADGKRLFLSVGSASNAGEAMGTKSDADIADWEDHHGLGAAWGREQGRAGVFMADPEGRDFKTFATGIRNCSGLAVQPASGALWCATNERDGLGDNLPPDYATHVTEGGFYGWPWFYIGANQDPRHAGERGDLRNKVTVPDVLIQPHSAPLGIAFYDGTAFPEAYRGDAFVALHGSWNRGSPTGYKLVRLRMQDGRPTGVYEDFVTGFVLSDNAVWGRPVGVTVGPDGALYLSEDGNGSIWRVTAVP</sequence>
<gene>
    <name evidence="3" type="ORF">QO014_004021</name>
</gene>
<dbReference type="Pfam" id="PF07995">
    <property type="entry name" value="GSDH"/>
    <property type="match status" value="1"/>
</dbReference>
<dbReference type="SUPFAM" id="SSF50952">
    <property type="entry name" value="Soluble quinoprotein glucose dehydrogenase"/>
    <property type="match status" value="1"/>
</dbReference>
<protein>
    <submittedName>
        <fullName evidence="3">Glucose/arabinose dehydrogenase</fullName>
    </submittedName>
</protein>
<dbReference type="InterPro" id="IPR011041">
    <property type="entry name" value="Quinoprot_gluc/sorb_DH_b-prop"/>
</dbReference>
<dbReference type="Gene3D" id="2.120.10.30">
    <property type="entry name" value="TolB, C-terminal domain"/>
    <property type="match status" value="1"/>
</dbReference>
<feature type="chain" id="PRO_5045055714" evidence="1">
    <location>
        <begin position="22"/>
        <end position="443"/>
    </location>
</feature>
<keyword evidence="4" id="KW-1185">Reference proteome</keyword>
<feature type="signal peptide" evidence="1">
    <location>
        <begin position="1"/>
        <end position="21"/>
    </location>
</feature>
<evidence type="ECO:0000313" key="3">
    <source>
        <dbReference type="EMBL" id="MDQ0439615.1"/>
    </source>
</evidence>
<dbReference type="RefSeq" id="WP_266350508.1">
    <property type="nucleotide sequence ID" value="NZ_JAPKNG010000006.1"/>
</dbReference>
<accession>A0ABU0HCZ3</accession>
<organism evidence="3 4">
    <name type="scientific">Kaistia dalseonensis</name>
    <dbReference type="NCBI Taxonomy" id="410840"/>
    <lineage>
        <taxon>Bacteria</taxon>
        <taxon>Pseudomonadati</taxon>
        <taxon>Pseudomonadota</taxon>
        <taxon>Alphaproteobacteria</taxon>
        <taxon>Hyphomicrobiales</taxon>
        <taxon>Kaistiaceae</taxon>
        <taxon>Kaistia</taxon>
    </lineage>
</organism>